<dbReference type="PANTHER" id="PTHR12756:SF11">
    <property type="entry name" value="CYTOSOLIC CARBOXYPEPTIDASE 1"/>
    <property type="match status" value="1"/>
</dbReference>
<dbReference type="RefSeq" id="WP_269578305.1">
    <property type="nucleotide sequence ID" value="NZ_CP114588.1"/>
</dbReference>
<dbReference type="EMBL" id="CP114588">
    <property type="protein sequence ID" value="WBA07684.1"/>
    <property type="molecule type" value="Genomic_DNA"/>
</dbReference>
<evidence type="ECO:0000256" key="2">
    <source>
        <dbReference type="PROSITE-ProRule" id="PRU01379"/>
    </source>
</evidence>
<dbReference type="Gene3D" id="3.40.630.10">
    <property type="entry name" value="Zn peptidases"/>
    <property type="match status" value="1"/>
</dbReference>
<dbReference type="GO" id="GO:0004181">
    <property type="term" value="F:metallocarboxypeptidase activity"/>
    <property type="evidence" value="ECO:0007669"/>
    <property type="project" value="InterPro"/>
</dbReference>
<feature type="active site" description="Proton donor/acceptor" evidence="2">
    <location>
        <position position="339"/>
    </location>
</feature>
<dbReference type="InterPro" id="IPR050821">
    <property type="entry name" value="Cytosolic_carboxypeptidase"/>
</dbReference>
<dbReference type="GO" id="GO:0006508">
    <property type="term" value="P:proteolysis"/>
    <property type="evidence" value="ECO:0007669"/>
    <property type="project" value="InterPro"/>
</dbReference>
<organism evidence="4 5">
    <name type="scientific">Salinivibrio kushneri</name>
    <dbReference type="NCBI Taxonomy" id="1908198"/>
    <lineage>
        <taxon>Bacteria</taxon>
        <taxon>Pseudomonadati</taxon>
        <taxon>Pseudomonadota</taxon>
        <taxon>Gammaproteobacteria</taxon>
        <taxon>Vibrionales</taxon>
        <taxon>Vibrionaceae</taxon>
        <taxon>Salinivibrio</taxon>
    </lineage>
</organism>
<dbReference type="PROSITE" id="PS52035">
    <property type="entry name" value="PEPTIDASE_M14"/>
    <property type="match status" value="1"/>
</dbReference>
<dbReference type="Pfam" id="PF18027">
    <property type="entry name" value="Pepdidase_M14_N"/>
    <property type="match status" value="1"/>
</dbReference>
<evidence type="ECO:0000313" key="4">
    <source>
        <dbReference type="EMBL" id="WBA07684.1"/>
    </source>
</evidence>
<reference evidence="4" key="1">
    <citation type="submission" date="2022-09" db="EMBL/GenBank/DDBJ databases">
        <authorList>
            <person name="Li Z.-J."/>
        </authorList>
    </citation>
    <scope>NUCLEOTIDE SEQUENCE</scope>
    <source>
        <strain evidence="4">TGB11</strain>
    </source>
</reference>
<keyword evidence="4" id="KW-0645">Protease</keyword>
<proteinExistence type="inferred from homology"/>
<feature type="domain" description="Peptidase M14" evidence="3">
    <location>
        <begin position="110"/>
        <end position="378"/>
    </location>
</feature>
<dbReference type="InterPro" id="IPR000834">
    <property type="entry name" value="Peptidase_M14"/>
</dbReference>
<keyword evidence="4" id="KW-0378">Hydrolase</keyword>
<dbReference type="Gene3D" id="2.60.40.3120">
    <property type="match status" value="1"/>
</dbReference>
<accession>A0AA47LQG4</accession>
<dbReference type="SMART" id="SM00631">
    <property type="entry name" value="Zn_pept"/>
    <property type="match status" value="1"/>
</dbReference>
<evidence type="ECO:0000259" key="3">
    <source>
        <dbReference type="PROSITE" id="PS52035"/>
    </source>
</evidence>
<dbReference type="Pfam" id="PF00246">
    <property type="entry name" value="Peptidase_M14"/>
    <property type="match status" value="1"/>
</dbReference>
<name>A0AA47LQG4_9GAMM</name>
<dbReference type="CDD" id="cd06234">
    <property type="entry name" value="M14_PaCCP-like"/>
    <property type="match status" value="1"/>
</dbReference>
<comment type="similarity">
    <text evidence="2">Belongs to the peptidase M14 family.</text>
</comment>
<comment type="cofactor">
    <cofactor evidence="1">
        <name>Zn(2+)</name>
        <dbReference type="ChEBI" id="CHEBI:29105"/>
    </cofactor>
</comment>
<protein>
    <submittedName>
        <fullName evidence="4">M14-type cytosolic carboxypeptidase</fullName>
    </submittedName>
</protein>
<gene>
    <name evidence="4" type="ORF">N8M53_07350</name>
</gene>
<dbReference type="PANTHER" id="PTHR12756">
    <property type="entry name" value="CYTOSOLIC CARBOXYPEPTIDASE"/>
    <property type="match status" value="1"/>
</dbReference>
<dbReference type="GO" id="GO:0008270">
    <property type="term" value="F:zinc ion binding"/>
    <property type="evidence" value="ECO:0007669"/>
    <property type="project" value="InterPro"/>
</dbReference>
<dbReference type="SUPFAM" id="SSF53187">
    <property type="entry name" value="Zn-dependent exopeptidases"/>
    <property type="match status" value="1"/>
</dbReference>
<dbReference type="AlphaFoldDB" id="A0AA47LQG4"/>
<sequence length="378" mass="43221">MRIFSQFDSGNIRVVNDDDINNIQLAIHNDNQSEFYQWFHFRLEAQVNQAHTLHIQQLAGSAYPEGWKDYQAVASYDRDTWFRVPTEFDGDTLTIKVTPQHGSMYFAYFAPYSYERHLDLIHQAQTYPQCQLETLGQTLDGRDVSLLKIRSELSESSQAKTPIWLIARQHPGETMAEWFIEGLLDRLLDDTDTTARALLEKADFYVVPNMNPDGSVRGHLRTNAVGANLNREWQSPTLERSPEVYHVRARMEQTGVKMCLDIHGDEAIPYNFVAGCEGIPSYDARMADLEDRFKRALLTVTPEFQDEHGYDKDAPGKANLTVGSNWIGERFNCLSYTVEMPFKDHNDQPDPDFGWSPARSQAFGRDMLSAILKVVDAL</sequence>
<dbReference type="InterPro" id="IPR040626">
    <property type="entry name" value="Pepdidase_M14_N"/>
</dbReference>
<dbReference type="Proteomes" id="UP001164748">
    <property type="component" value="Chromosome"/>
</dbReference>
<evidence type="ECO:0000313" key="5">
    <source>
        <dbReference type="Proteomes" id="UP001164748"/>
    </source>
</evidence>
<evidence type="ECO:0000256" key="1">
    <source>
        <dbReference type="ARBA" id="ARBA00001947"/>
    </source>
</evidence>
<keyword evidence="4" id="KW-0121">Carboxypeptidase</keyword>